<dbReference type="RefSeq" id="XP_005089907.1">
    <property type="nucleotide sequence ID" value="XM_005089850.3"/>
</dbReference>
<dbReference type="PANTHER" id="PTHR11935">
    <property type="entry name" value="BETA LACTAMASE DOMAIN"/>
    <property type="match status" value="1"/>
</dbReference>
<name>A0ABM0JBK2_APLCA</name>
<dbReference type="InterPro" id="IPR035680">
    <property type="entry name" value="Clx_II_MBL"/>
</dbReference>
<gene>
    <name evidence="8" type="primary">LOC101862004</name>
</gene>
<evidence type="ECO:0000313" key="7">
    <source>
        <dbReference type="Proteomes" id="UP000694888"/>
    </source>
</evidence>
<evidence type="ECO:0000256" key="5">
    <source>
        <dbReference type="ARBA" id="ARBA00022833"/>
    </source>
</evidence>
<proteinExistence type="inferred from homology"/>
<reference evidence="8" key="1">
    <citation type="submission" date="2025-08" db="UniProtKB">
        <authorList>
            <consortium name="RefSeq"/>
        </authorList>
    </citation>
    <scope>IDENTIFICATION</scope>
</reference>
<dbReference type="GeneID" id="101862004"/>
<dbReference type="Pfam" id="PF00753">
    <property type="entry name" value="Lactamase_B"/>
    <property type="match status" value="1"/>
</dbReference>
<protein>
    <submittedName>
        <fullName evidence="8">Probable hydrolase PNKD</fullName>
    </submittedName>
</protein>
<dbReference type="InterPro" id="IPR017782">
    <property type="entry name" value="Hydroxyacylglutathione_Hdrlase"/>
</dbReference>
<evidence type="ECO:0000256" key="4">
    <source>
        <dbReference type="ARBA" id="ARBA00022801"/>
    </source>
</evidence>
<evidence type="ECO:0000313" key="8">
    <source>
        <dbReference type="RefSeq" id="XP_005089907.1"/>
    </source>
</evidence>
<sequence>MANAGGCLFRIGYYLYTRTRVGYYYHQKDIKKAREKLGDTGHSDMKDFVVGNLNILPIPMLLDNYAYLVSDKKSNKSVLVDPGHAEAVQKVLAQRNVEPEAILVTHKHWDHSGGNKELKEQFPNIPIYGGSIDNVPDSTNSLTEGDTLQFGDLNFRVVFTPGHTVGHIVYLLDGSVFGTDDCLFSGDCLFLGGVGRMFEAPPSTMLSSLDKLLTLPPSTMLWPGHEYAKDNLEFAAHLEPDNDETQRKLEWVKEMRENNASTCPSTLGEERLYNPFLRTSEMSVLRGVGMMDSGDSTKPSEETRARALGLIREHKDKFKYKL</sequence>
<dbReference type="HAMAP" id="MF_01374">
    <property type="entry name" value="Glyoxalase_2"/>
    <property type="match status" value="1"/>
</dbReference>
<dbReference type="PANTHER" id="PTHR11935:SF116">
    <property type="entry name" value="HYDROLASE PNKD-RELATED"/>
    <property type="match status" value="1"/>
</dbReference>
<dbReference type="InterPro" id="IPR001279">
    <property type="entry name" value="Metallo-B-lactamas"/>
</dbReference>
<dbReference type="InterPro" id="IPR036866">
    <property type="entry name" value="RibonucZ/Hydroxyglut_hydro"/>
</dbReference>
<dbReference type="SMART" id="SM00849">
    <property type="entry name" value="Lactamase_B"/>
    <property type="match status" value="1"/>
</dbReference>
<dbReference type="SUPFAM" id="SSF56281">
    <property type="entry name" value="Metallo-hydrolase/oxidoreductase"/>
    <property type="match status" value="1"/>
</dbReference>
<dbReference type="Proteomes" id="UP000694888">
    <property type="component" value="Unplaced"/>
</dbReference>
<dbReference type="NCBIfam" id="TIGR03413">
    <property type="entry name" value="GSH_gloB"/>
    <property type="match status" value="1"/>
</dbReference>
<evidence type="ECO:0000256" key="2">
    <source>
        <dbReference type="ARBA" id="ARBA00006759"/>
    </source>
</evidence>
<dbReference type="InterPro" id="IPR032282">
    <property type="entry name" value="HAGH_C"/>
</dbReference>
<keyword evidence="5" id="KW-0862">Zinc</keyword>
<dbReference type="Pfam" id="PF16123">
    <property type="entry name" value="HAGH_C"/>
    <property type="match status" value="1"/>
</dbReference>
<comment type="cofactor">
    <cofactor evidence="1">
        <name>Zn(2+)</name>
        <dbReference type="ChEBI" id="CHEBI:29105"/>
    </cofactor>
</comment>
<keyword evidence="3" id="KW-0479">Metal-binding</keyword>
<evidence type="ECO:0000259" key="6">
    <source>
        <dbReference type="SMART" id="SM00849"/>
    </source>
</evidence>
<organism evidence="7 8">
    <name type="scientific">Aplysia californica</name>
    <name type="common">California sea hare</name>
    <dbReference type="NCBI Taxonomy" id="6500"/>
    <lineage>
        <taxon>Eukaryota</taxon>
        <taxon>Metazoa</taxon>
        <taxon>Spiralia</taxon>
        <taxon>Lophotrochozoa</taxon>
        <taxon>Mollusca</taxon>
        <taxon>Gastropoda</taxon>
        <taxon>Heterobranchia</taxon>
        <taxon>Euthyneura</taxon>
        <taxon>Tectipleura</taxon>
        <taxon>Aplysiida</taxon>
        <taxon>Aplysioidea</taxon>
        <taxon>Aplysiidae</taxon>
        <taxon>Aplysia</taxon>
    </lineage>
</organism>
<keyword evidence="4 8" id="KW-0378">Hydrolase</keyword>
<evidence type="ECO:0000256" key="3">
    <source>
        <dbReference type="ARBA" id="ARBA00022723"/>
    </source>
</evidence>
<dbReference type="CDD" id="cd07723">
    <property type="entry name" value="hydroxyacylglutathione_hydrolase_MBL-fold"/>
    <property type="match status" value="1"/>
</dbReference>
<accession>A0ABM0JBK2</accession>
<dbReference type="GO" id="GO:0016787">
    <property type="term" value="F:hydrolase activity"/>
    <property type="evidence" value="ECO:0007669"/>
    <property type="project" value="UniProtKB-KW"/>
</dbReference>
<dbReference type="Gene3D" id="3.60.15.10">
    <property type="entry name" value="Ribonuclease Z/Hydroxyacylglutathione hydrolase-like"/>
    <property type="match status" value="1"/>
</dbReference>
<feature type="domain" description="Metallo-beta-lactamase" evidence="6">
    <location>
        <begin position="63"/>
        <end position="225"/>
    </location>
</feature>
<dbReference type="PIRSF" id="PIRSF005457">
    <property type="entry name" value="Glx"/>
    <property type="match status" value="1"/>
</dbReference>
<comment type="similarity">
    <text evidence="2">Belongs to the metallo-beta-lactamase superfamily. Glyoxalase II family.</text>
</comment>
<evidence type="ECO:0000256" key="1">
    <source>
        <dbReference type="ARBA" id="ARBA00001947"/>
    </source>
</evidence>
<keyword evidence="7" id="KW-1185">Reference proteome</keyword>